<dbReference type="STRING" id="320771.Cflav_PD0520"/>
<dbReference type="SUPFAM" id="SSF46600">
    <property type="entry name" value="C-terminal UvrC-binding domain of UvrB"/>
    <property type="match status" value="1"/>
</dbReference>
<comment type="caution">
    <text evidence="3">The sequence shown here is derived from an EMBL/GenBank/DDBJ whole genome shotgun (WGS) entry which is preliminary data.</text>
</comment>
<evidence type="ECO:0000259" key="2">
    <source>
        <dbReference type="PROSITE" id="PS50151"/>
    </source>
</evidence>
<dbReference type="InterPro" id="IPR001943">
    <property type="entry name" value="UVR_dom"/>
</dbReference>
<keyword evidence="4" id="KW-1185">Reference proteome</keyword>
<evidence type="ECO:0000256" key="1">
    <source>
        <dbReference type="ARBA" id="ARBA00023236"/>
    </source>
</evidence>
<dbReference type="Gene3D" id="4.10.860.10">
    <property type="entry name" value="UVR domain"/>
    <property type="match status" value="1"/>
</dbReference>
<sequence length="253" mass="29504">MNFDISHLLEHWDYQPGQVVVRKFTGKDGTEKIQLRVDLGLLQMNAEGRPDGKHPLGYPTIYDFFQTKLYKHLASNEGNAEGFKLKPEDCAKLQLEALQYHHRYICLLQLEDYDAVVRDTERNIAVFEFVKKHAESEELTWSVVQFKPQLLLIQTRARATQALELNDYSTAMQFIEEGLAQIQDFYREQNRGEMAEQSGETNYLKNWLEEVSSKRPLSKRERLEKALSDAVNNEDYEKAAKVRDELRNLKSTE</sequence>
<feature type="domain" description="UVR" evidence="2">
    <location>
        <begin position="217"/>
        <end position="252"/>
    </location>
</feature>
<dbReference type="PROSITE" id="PS50151">
    <property type="entry name" value="UVR"/>
    <property type="match status" value="1"/>
</dbReference>
<dbReference type="OrthoDB" id="188733at2"/>
<dbReference type="EMBL" id="ABOX02000067">
    <property type="protein sequence ID" value="EEF57486.1"/>
    <property type="molecule type" value="Genomic_DNA"/>
</dbReference>
<accession>B9XRS1</accession>
<proteinExistence type="predicted"/>
<keyword evidence="1" id="KW-0227">DNA damage</keyword>
<keyword evidence="1" id="KW-0742">SOS response</keyword>
<name>B9XRS1_PEDPL</name>
<protein>
    <submittedName>
        <fullName evidence="3">UvrB/UvrC protein</fullName>
    </submittedName>
</protein>
<evidence type="ECO:0000313" key="4">
    <source>
        <dbReference type="Proteomes" id="UP000003688"/>
    </source>
</evidence>
<dbReference type="InterPro" id="IPR036876">
    <property type="entry name" value="UVR_dom_sf"/>
</dbReference>
<dbReference type="GO" id="GO:0009432">
    <property type="term" value="P:SOS response"/>
    <property type="evidence" value="ECO:0007669"/>
    <property type="project" value="UniProtKB-KW"/>
</dbReference>
<dbReference type="Proteomes" id="UP000003688">
    <property type="component" value="Unassembled WGS sequence"/>
</dbReference>
<organism evidence="3 4">
    <name type="scientific">Pedosphaera parvula (strain Ellin514)</name>
    <dbReference type="NCBI Taxonomy" id="320771"/>
    <lineage>
        <taxon>Bacteria</taxon>
        <taxon>Pseudomonadati</taxon>
        <taxon>Verrucomicrobiota</taxon>
        <taxon>Pedosphaerae</taxon>
        <taxon>Pedosphaerales</taxon>
        <taxon>Pedosphaeraceae</taxon>
        <taxon>Pedosphaera</taxon>
    </lineage>
</organism>
<reference evidence="3 4" key="1">
    <citation type="journal article" date="2011" name="J. Bacteriol.">
        <title>Genome sequence of 'Pedosphaera parvula' Ellin514, an aerobic Verrucomicrobial isolate from pasture soil.</title>
        <authorList>
            <person name="Kant R."/>
            <person name="van Passel M.W."/>
            <person name="Sangwan P."/>
            <person name="Palva A."/>
            <person name="Lucas S."/>
            <person name="Copeland A."/>
            <person name="Lapidus A."/>
            <person name="Glavina Del Rio T."/>
            <person name="Dalin E."/>
            <person name="Tice H."/>
            <person name="Bruce D."/>
            <person name="Goodwin L."/>
            <person name="Pitluck S."/>
            <person name="Chertkov O."/>
            <person name="Larimer F.W."/>
            <person name="Land M.L."/>
            <person name="Hauser L."/>
            <person name="Brettin T.S."/>
            <person name="Detter J.C."/>
            <person name="Han S."/>
            <person name="de Vos W.M."/>
            <person name="Janssen P.H."/>
            <person name="Smidt H."/>
        </authorList>
    </citation>
    <scope>NUCLEOTIDE SEQUENCE [LARGE SCALE GENOMIC DNA]</scope>
    <source>
        <strain evidence="3 4">Ellin514</strain>
    </source>
</reference>
<evidence type="ECO:0000313" key="3">
    <source>
        <dbReference type="EMBL" id="EEF57486.1"/>
    </source>
</evidence>
<dbReference type="AlphaFoldDB" id="B9XRS1"/>
<dbReference type="RefSeq" id="WP_007418504.1">
    <property type="nucleotide sequence ID" value="NZ_ABOX02000067.1"/>
</dbReference>
<gene>
    <name evidence="3" type="ORF">Cflav_PD0520</name>
</gene>
<dbReference type="Pfam" id="PF02151">
    <property type="entry name" value="UVR"/>
    <property type="match status" value="1"/>
</dbReference>